<protein>
    <recommendedName>
        <fullName evidence="2">Cilia- and flagella-associated protein 126</fullName>
    </recommendedName>
</protein>
<sequence length="78" mass="8638">MSSGFAVNQYDDAFRARRLQQYTVPKQLKEYPSTRAGSTKIIANELGHLLPGVGRSEGSPWGDFKGTWDCRTVCLATT</sequence>
<dbReference type="GO" id="GO:0044782">
    <property type="term" value="P:cilium organization"/>
    <property type="evidence" value="ECO:0007669"/>
    <property type="project" value="TreeGrafter"/>
</dbReference>
<evidence type="ECO:0000313" key="4">
    <source>
        <dbReference type="Proteomes" id="UP000215902"/>
    </source>
</evidence>
<accession>A0A267EPD1</accession>
<dbReference type="Proteomes" id="UP000215902">
    <property type="component" value="Unassembled WGS sequence"/>
</dbReference>
<dbReference type="STRING" id="282301.A0A267EPD1"/>
<dbReference type="GO" id="GO:0036064">
    <property type="term" value="C:ciliary basal body"/>
    <property type="evidence" value="ECO:0007669"/>
    <property type="project" value="TreeGrafter"/>
</dbReference>
<dbReference type="EMBL" id="NIVC01001848">
    <property type="protein sequence ID" value="PAA63390.1"/>
    <property type="molecule type" value="Genomic_DNA"/>
</dbReference>
<evidence type="ECO:0000256" key="1">
    <source>
        <dbReference type="ARBA" id="ARBA00009887"/>
    </source>
</evidence>
<dbReference type="CDD" id="cd23705">
    <property type="entry name" value="Flattop"/>
    <property type="match status" value="1"/>
</dbReference>
<name>A0A267EPD1_9PLAT</name>
<evidence type="ECO:0000313" key="3">
    <source>
        <dbReference type="EMBL" id="PAA63390.1"/>
    </source>
</evidence>
<organism evidence="3 4">
    <name type="scientific">Macrostomum lignano</name>
    <dbReference type="NCBI Taxonomy" id="282301"/>
    <lineage>
        <taxon>Eukaryota</taxon>
        <taxon>Metazoa</taxon>
        <taxon>Spiralia</taxon>
        <taxon>Lophotrochozoa</taxon>
        <taxon>Platyhelminthes</taxon>
        <taxon>Rhabditophora</taxon>
        <taxon>Macrostomorpha</taxon>
        <taxon>Macrostomida</taxon>
        <taxon>Macrostomidae</taxon>
        <taxon>Macrostomum</taxon>
    </lineage>
</organism>
<evidence type="ECO:0000256" key="2">
    <source>
        <dbReference type="ARBA" id="ARBA00033306"/>
    </source>
</evidence>
<reference evidence="3 4" key="1">
    <citation type="submission" date="2017-06" db="EMBL/GenBank/DDBJ databases">
        <title>A platform for efficient transgenesis in Macrostomum lignano, a flatworm model organism for stem cell research.</title>
        <authorList>
            <person name="Berezikov E."/>
        </authorList>
    </citation>
    <scope>NUCLEOTIDE SEQUENCE [LARGE SCALE GENOMIC DNA]</scope>
    <source>
        <strain evidence="3">DV1</strain>
        <tissue evidence="3">Whole organism</tissue>
    </source>
</reference>
<dbReference type="OrthoDB" id="521617at2759"/>
<proteinExistence type="inferred from homology"/>
<gene>
    <name evidence="3" type="ORF">BOX15_Mlig028868g1</name>
</gene>
<dbReference type="PANTHER" id="PTHR34639:SF1">
    <property type="entry name" value="PROTEIN FLATTOP"/>
    <property type="match status" value="1"/>
</dbReference>
<comment type="similarity">
    <text evidence="1">Belongs to the Flattop family.</text>
</comment>
<dbReference type="PANTHER" id="PTHR34639">
    <property type="entry name" value="PROTEIN FLATTOP"/>
    <property type="match status" value="1"/>
</dbReference>
<dbReference type="Pfam" id="PF22611">
    <property type="entry name" value="CFAP126"/>
    <property type="match status" value="1"/>
</dbReference>
<dbReference type="AlphaFoldDB" id="A0A267EPD1"/>
<dbReference type="InterPro" id="IPR038797">
    <property type="entry name" value="Fltp"/>
</dbReference>
<comment type="caution">
    <text evidence="3">The sequence shown here is derived from an EMBL/GenBank/DDBJ whole genome shotgun (WGS) entry which is preliminary data.</text>
</comment>
<keyword evidence="4" id="KW-1185">Reference proteome</keyword>